<name>A0A385SN60_9BACT</name>
<accession>A0A385SN60</accession>
<evidence type="ECO:0000259" key="5">
    <source>
        <dbReference type="PROSITE" id="PS51007"/>
    </source>
</evidence>
<reference evidence="7" key="1">
    <citation type="submission" date="2018-09" db="EMBL/GenBank/DDBJ databases">
        <title>Chryseolinea sp. KIS68-18 isolated from soil.</title>
        <authorList>
            <person name="Weon H.-Y."/>
            <person name="Kwon S.-W."/>
            <person name="Lee S.A."/>
        </authorList>
    </citation>
    <scope>NUCLEOTIDE SEQUENCE [LARGE SCALE GENOMIC DNA]</scope>
    <source>
        <strain evidence="7">KIS68-18</strain>
    </source>
</reference>
<dbReference type="PROSITE" id="PS51007">
    <property type="entry name" value="CYTC"/>
    <property type="match status" value="1"/>
</dbReference>
<keyword evidence="3 4" id="KW-0408">Iron</keyword>
<dbReference type="InterPro" id="IPR051459">
    <property type="entry name" value="Cytochrome_c-type_DH"/>
</dbReference>
<dbReference type="PANTHER" id="PTHR35008">
    <property type="entry name" value="BLL4482 PROTEIN-RELATED"/>
    <property type="match status" value="1"/>
</dbReference>
<dbReference type="GO" id="GO:0009055">
    <property type="term" value="F:electron transfer activity"/>
    <property type="evidence" value="ECO:0007669"/>
    <property type="project" value="InterPro"/>
</dbReference>
<dbReference type="OrthoDB" id="9809720at2"/>
<dbReference type="Pfam" id="PF00034">
    <property type="entry name" value="Cytochrom_C"/>
    <property type="match status" value="1"/>
</dbReference>
<dbReference type="SUPFAM" id="SSF46626">
    <property type="entry name" value="Cytochrome c"/>
    <property type="match status" value="2"/>
</dbReference>
<dbReference type="InterPro" id="IPR009056">
    <property type="entry name" value="Cyt_c-like_dom"/>
</dbReference>
<dbReference type="InterPro" id="IPR036909">
    <property type="entry name" value="Cyt_c-like_dom_sf"/>
</dbReference>
<evidence type="ECO:0000256" key="2">
    <source>
        <dbReference type="ARBA" id="ARBA00022723"/>
    </source>
</evidence>
<dbReference type="RefSeq" id="WP_119755871.1">
    <property type="nucleotide sequence ID" value="NZ_CP032382.1"/>
</dbReference>
<evidence type="ECO:0000256" key="4">
    <source>
        <dbReference type="PROSITE-ProRule" id="PRU00433"/>
    </source>
</evidence>
<dbReference type="EMBL" id="CP032382">
    <property type="protein sequence ID" value="AYB32619.1"/>
    <property type="molecule type" value="Genomic_DNA"/>
</dbReference>
<dbReference type="GO" id="GO:0046872">
    <property type="term" value="F:metal ion binding"/>
    <property type="evidence" value="ECO:0007669"/>
    <property type="project" value="UniProtKB-KW"/>
</dbReference>
<feature type="domain" description="Cytochrome c" evidence="5">
    <location>
        <begin position="46"/>
        <end position="160"/>
    </location>
</feature>
<keyword evidence="7" id="KW-1185">Reference proteome</keyword>
<protein>
    <submittedName>
        <fullName evidence="6">Cytochrome C</fullName>
    </submittedName>
</protein>
<dbReference type="AlphaFoldDB" id="A0A385SN60"/>
<evidence type="ECO:0000313" key="6">
    <source>
        <dbReference type="EMBL" id="AYB32619.1"/>
    </source>
</evidence>
<keyword evidence="2 4" id="KW-0479">Metal-binding</keyword>
<evidence type="ECO:0000256" key="1">
    <source>
        <dbReference type="ARBA" id="ARBA00022617"/>
    </source>
</evidence>
<evidence type="ECO:0000256" key="3">
    <source>
        <dbReference type="ARBA" id="ARBA00023004"/>
    </source>
</evidence>
<keyword evidence="1 4" id="KW-0349">Heme</keyword>
<dbReference type="GO" id="GO:0020037">
    <property type="term" value="F:heme binding"/>
    <property type="evidence" value="ECO:0007669"/>
    <property type="project" value="InterPro"/>
</dbReference>
<dbReference type="Gene3D" id="1.10.760.10">
    <property type="entry name" value="Cytochrome c-like domain"/>
    <property type="match status" value="2"/>
</dbReference>
<sequence length="325" mass="35483">MKKFLKIAGLVLGLVILCVAGLAFYVAKFLPDVGPAPIIKVDISPAQIERGRYLANNVMVCMDCHSTRNWSEFSGPIVPGTFGKGGDVFDQRAGFPGVYYAANITPAALSAHTDGEIFRAVTTGVKRNGEPIFPVMPHGHYGKMDVDDIHAVIAYVRSLDPITNTPPVSHSDFPMNILINTMPAKAAFTERPDTTDALAYGAYLVNAAACFDCHTPFDKGAYDENFAFAGGRLFNMPFGALRSSNITPDESGIGNWSKEFFVARFTAYRDSANSHRAVDPTKDFNTIMPWTMYANMTNTDLAAIYTYLKTLKPVANTVTKFTPHP</sequence>
<organism evidence="6 7">
    <name type="scientific">Chryseolinea soli</name>
    <dbReference type="NCBI Taxonomy" id="2321403"/>
    <lineage>
        <taxon>Bacteria</taxon>
        <taxon>Pseudomonadati</taxon>
        <taxon>Bacteroidota</taxon>
        <taxon>Cytophagia</taxon>
        <taxon>Cytophagales</taxon>
        <taxon>Fulvivirgaceae</taxon>
        <taxon>Chryseolinea</taxon>
    </lineage>
</organism>
<proteinExistence type="predicted"/>
<dbReference type="PANTHER" id="PTHR35008:SF4">
    <property type="entry name" value="BLL4482 PROTEIN"/>
    <property type="match status" value="1"/>
</dbReference>
<evidence type="ECO:0000313" key="7">
    <source>
        <dbReference type="Proteomes" id="UP000266183"/>
    </source>
</evidence>
<dbReference type="KEGG" id="chk:D4L85_19450"/>
<gene>
    <name evidence="6" type="ORF">D4L85_19450</name>
</gene>
<dbReference type="Proteomes" id="UP000266183">
    <property type="component" value="Chromosome"/>
</dbReference>